<dbReference type="Gene3D" id="2.60.200.20">
    <property type="match status" value="1"/>
</dbReference>
<protein>
    <recommendedName>
        <fullName evidence="5">Peptidyl-prolyl cis-trans isomerase</fullName>
        <ecNumber evidence="5">5.2.1.8</ecNumber>
    </recommendedName>
</protein>
<dbReference type="EC" id="5.2.1.8" evidence="5"/>
<dbReference type="GO" id="GO:0003755">
    <property type="term" value="F:peptidyl-prolyl cis-trans isomerase activity"/>
    <property type="evidence" value="ECO:0007669"/>
    <property type="project" value="UniProtKB-UniRule"/>
</dbReference>
<dbReference type="SUPFAM" id="SSF54534">
    <property type="entry name" value="FKBP-like"/>
    <property type="match status" value="1"/>
</dbReference>
<dbReference type="SUPFAM" id="SSF49879">
    <property type="entry name" value="SMAD/FHA domain"/>
    <property type="match status" value="1"/>
</dbReference>
<keyword evidence="3 4" id="KW-0413">Isomerase</keyword>
<reference evidence="8" key="1">
    <citation type="submission" date="2020-01" db="EMBL/GenBank/DDBJ databases">
        <title>Development of genomics and gene disruption for Polysphondylium violaceum indicates a role for the polyketide synthase stlB in stalk morphogenesis.</title>
        <authorList>
            <person name="Narita B."/>
            <person name="Kawabe Y."/>
            <person name="Kin K."/>
            <person name="Saito T."/>
            <person name="Gibbs R."/>
            <person name="Kuspa A."/>
            <person name="Muzny D."/>
            <person name="Queller D."/>
            <person name="Richards S."/>
            <person name="Strassman J."/>
            <person name="Sucgang R."/>
            <person name="Worley K."/>
            <person name="Schaap P."/>
        </authorList>
    </citation>
    <scope>NUCLEOTIDE SEQUENCE</scope>
    <source>
        <strain evidence="8">QSvi11</strain>
    </source>
</reference>
<accession>A0A8J4UY54</accession>
<evidence type="ECO:0000313" key="9">
    <source>
        <dbReference type="Proteomes" id="UP000695562"/>
    </source>
</evidence>
<gene>
    <name evidence="8" type="ORF">CYY_007232</name>
</gene>
<dbReference type="PROSITE" id="PS50006">
    <property type="entry name" value="FHA_DOMAIN"/>
    <property type="match status" value="1"/>
</dbReference>
<dbReference type="GO" id="GO:0005634">
    <property type="term" value="C:nucleus"/>
    <property type="evidence" value="ECO:0007669"/>
    <property type="project" value="TreeGrafter"/>
</dbReference>
<dbReference type="InterPro" id="IPR000297">
    <property type="entry name" value="PPIase_PpiC"/>
</dbReference>
<proteinExistence type="predicted"/>
<evidence type="ECO:0000256" key="3">
    <source>
        <dbReference type="ARBA" id="ARBA00023235"/>
    </source>
</evidence>
<keyword evidence="9" id="KW-1185">Reference proteome</keyword>
<evidence type="ECO:0000256" key="4">
    <source>
        <dbReference type="PROSITE-ProRule" id="PRU00278"/>
    </source>
</evidence>
<name>A0A8J4UY54_9MYCE</name>
<evidence type="ECO:0000259" key="7">
    <source>
        <dbReference type="PROSITE" id="PS50198"/>
    </source>
</evidence>
<dbReference type="GO" id="GO:0005829">
    <property type="term" value="C:cytosol"/>
    <property type="evidence" value="ECO:0007669"/>
    <property type="project" value="TreeGrafter"/>
</dbReference>
<dbReference type="AlphaFoldDB" id="A0A8J4UY54"/>
<dbReference type="InterPro" id="IPR008984">
    <property type="entry name" value="SMAD_FHA_dom_sf"/>
</dbReference>
<dbReference type="Pfam" id="PF00498">
    <property type="entry name" value="FHA"/>
    <property type="match status" value="1"/>
</dbReference>
<feature type="domain" description="FHA" evidence="6">
    <location>
        <begin position="58"/>
        <end position="110"/>
    </location>
</feature>
<evidence type="ECO:0000256" key="5">
    <source>
        <dbReference type="RuleBase" id="RU363014"/>
    </source>
</evidence>
<sequence>MSDKEDNNQDSIVDDENEVIPPFKAPDWASLPISNVYLEVVKNDVNIDKIDISKEKFTVFGRNSDVASVLLDHPSVSRRHAALVYHGVNDRFYLIDLHSARGTFINNQKIKPNTPSSVKEGHIITFGSSSKKFVLRGVVPRQSSSSSGAKANEPKQVKCRHLLVKHRGSRNPHSWREDNITKTKEQAIAILLDYREKISSGQYKFEELAQKYSDCGSAKKGGMLDPFTRGKMQKPFEDASFALEVGQLSSVVDTDSGVHIIERMA</sequence>
<dbReference type="FunFam" id="3.10.50.40:FF:000010">
    <property type="entry name" value="Peptidyl-prolyl cis-trans isomerase Pin1"/>
    <property type="match status" value="1"/>
</dbReference>
<dbReference type="PANTHER" id="PTHR10657:SF4">
    <property type="entry name" value="PEPTIDYL-PROLYL CIS-TRANS ISOMERASE-RELATED"/>
    <property type="match status" value="1"/>
</dbReference>
<dbReference type="FunFam" id="2.60.200.20:FF:000019">
    <property type="entry name" value="Nuclear inhibitor of protein phosphatase"/>
    <property type="match status" value="1"/>
</dbReference>
<dbReference type="InterPro" id="IPR046357">
    <property type="entry name" value="PPIase_dom_sf"/>
</dbReference>
<comment type="caution">
    <text evidence="8">The sequence shown here is derived from an EMBL/GenBank/DDBJ whole genome shotgun (WGS) entry which is preliminary data.</text>
</comment>
<dbReference type="InterPro" id="IPR051370">
    <property type="entry name" value="PPIase_Pin1"/>
</dbReference>
<dbReference type="Gene3D" id="3.10.50.40">
    <property type="match status" value="1"/>
</dbReference>
<dbReference type="OrthoDB" id="2530521at2759"/>
<dbReference type="PANTHER" id="PTHR10657">
    <property type="entry name" value="PEPTIDYL-PROLYL CIS-TRANS ISOMERASE"/>
    <property type="match status" value="1"/>
</dbReference>
<evidence type="ECO:0000259" key="6">
    <source>
        <dbReference type="PROSITE" id="PS50006"/>
    </source>
</evidence>
<dbReference type="PROSITE" id="PS50198">
    <property type="entry name" value="PPIC_PPIASE_2"/>
    <property type="match status" value="1"/>
</dbReference>
<dbReference type="InterPro" id="IPR000253">
    <property type="entry name" value="FHA_dom"/>
</dbReference>
<dbReference type="SMART" id="SM00240">
    <property type="entry name" value="FHA"/>
    <property type="match status" value="1"/>
</dbReference>
<dbReference type="CDD" id="cd22674">
    <property type="entry name" value="FHA_PPP1R8"/>
    <property type="match status" value="1"/>
</dbReference>
<evidence type="ECO:0000256" key="1">
    <source>
        <dbReference type="ARBA" id="ARBA00000971"/>
    </source>
</evidence>
<feature type="domain" description="PpiC" evidence="7">
    <location>
        <begin position="154"/>
        <end position="265"/>
    </location>
</feature>
<dbReference type="Pfam" id="PF00639">
    <property type="entry name" value="Rotamase"/>
    <property type="match status" value="1"/>
</dbReference>
<evidence type="ECO:0000313" key="8">
    <source>
        <dbReference type="EMBL" id="KAF2071458.1"/>
    </source>
</evidence>
<comment type="catalytic activity">
    <reaction evidence="1 5">
        <text>[protein]-peptidylproline (omega=180) = [protein]-peptidylproline (omega=0)</text>
        <dbReference type="Rhea" id="RHEA:16237"/>
        <dbReference type="Rhea" id="RHEA-COMP:10747"/>
        <dbReference type="Rhea" id="RHEA-COMP:10748"/>
        <dbReference type="ChEBI" id="CHEBI:83833"/>
        <dbReference type="ChEBI" id="CHEBI:83834"/>
        <dbReference type="EC" id="5.2.1.8"/>
    </reaction>
</comment>
<organism evidence="8 9">
    <name type="scientific">Polysphondylium violaceum</name>
    <dbReference type="NCBI Taxonomy" id="133409"/>
    <lineage>
        <taxon>Eukaryota</taxon>
        <taxon>Amoebozoa</taxon>
        <taxon>Evosea</taxon>
        <taxon>Eumycetozoa</taxon>
        <taxon>Dictyostelia</taxon>
        <taxon>Dictyosteliales</taxon>
        <taxon>Dictyosteliaceae</taxon>
        <taxon>Polysphondylium</taxon>
    </lineage>
</organism>
<evidence type="ECO:0000256" key="2">
    <source>
        <dbReference type="ARBA" id="ARBA00023110"/>
    </source>
</evidence>
<dbReference type="EMBL" id="AJWJ01000373">
    <property type="protein sequence ID" value="KAF2071458.1"/>
    <property type="molecule type" value="Genomic_DNA"/>
</dbReference>
<keyword evidence="2 4" id="KW-0697">Rotamase</keyword>
<dbReference type="Proteomes" id="UP000695562">
    <property type="component" value="Unassembled WGS sequence"/>
</dbReference>